<feature type="signal peptide" evidence="9">
    <location>
        <begin position="1"/>
        <end position="22"/>
    </location>
</feature>
<keyword evidence="9" id="KW-0732">Signal</keyword>
<dbReference type="SUPFAM" id="SSF55874">
    <property type="entry name" value="ATPase domain of HSP90 chaperone/DNA topoisomerase II/histidine kinase"/>
    <property type="match status" value="1"/>
</dbReference>
<dbReference type="InterPro" id="IPR003594">
    <property type="entry name" value="HATPase_dom"/>
</dbReference>
<dbReference type="InterPro" id="IPR001789">
    <property type="entry name" value="Sig_transdc_resp-reg_receiver"/>
</dbReference>
<dbReference type="Pfam" id="PF00072">
    <property type="entry name" value="Response_reg"/>
    <property type="match status" value="1"/>
</dbReference>
<feature type="modified residue" description="4-aspartylphosphate" evidence="7">
    <location>
        <position position="1164"/>
    </location>
</feature>
<feature type="transmembrane region" description="Helical" evidence="8">
    <location>
        <begin position="802"/>
        <end position="822"/>
    </location>
</feature>
<evidence type="ECO:0000256" key="9">
    <source>
        <dbReference type="SAM" id="SignalP"/>
    </source>
</evidence>
<feature type="chain" id="PRO_5003927317" description="histidine kinase" evidence="9">
    <location>
        <begin position="23"/>
        <end position="1362"/>
    </location>
</feature>
<dbReference type="EC" id="2.7.13.3" evidence="2"/>
<dbReference type="GO" id="GO:0043565">
    <property type="term" value="F:sequence-specific DNA binding"/>
    <property type="evidence" value="ECO:0007669"/>
    <property type="project" value="InterPro"/>
</dbReference>
<dbReference type="RefSeq" id="WP_009130083.1">
    <property type="nucleotide sequence ID" value="NZ_JH992941.1"/>
</dbReference>
<dbReference type="PRINTS" id="PR00344">
    <property type="entry name" value="BCTRLSENSOR"/>
</dbReference>
<dbReference type="Pfam" id="PF02518">
    <property type="entry name" value="HATPase_c"/>
    <property type="match status" value="1"/>
</dbReference>
<dbReference type="InterPro" id="IPR018060">
    <property type="entry name" value="HTH_AraC"/>
</dbReference>
<feature type="domain" description="Histidine kinase" evidence="11">
    <location>
        <begin position="857"/>
        <end position="1081"/>
    </location>
</feature>
<dbReference type="PANTHER" id="PTHR43547">
    <property type="entry name" value="TWO-COMPONENT HISTIDINE KINASE"/>
    <property type="match status" value="1"/>
</dbReference>
<keyword evidence="6" id="KW-0804">Transcription</keyword>
<dbReference type="Pfam" id="PF12833">
    <property type="entry name" value="HTH_18"/>
    <property type="match status" value="1"/>
</dbReference>
<dbReference type="SMART" id="SM00448">
    <property type="entry name" value="REC"/>
    <property type="match status" value="1"/>
</dbReference>
<evidence type="ECO:0000256" key="3">
    <source>
        <dbReference type="ARBA" id="ARBA00022553"/>
    </source>
</evidence>
<keyword evidence="3 7" id="KW-0597">Phosphoprotein</keyword>
<evidence type="ECO:0000256" key="4">
    <source>
        <dbReference type="ARBA" id="ARBA00023015"/>
    </source>
</evidence>
<dbReference type="InterPro" id="IPR011123">
    <property type="entry name" value="Y_Y_Y"/>
</dbReference>
<dbReference type="PROSITE" id="PS01124">
    <property type="entry name" value="HTH_ARAC_FAMILY_2"/>
    <property type="match status" value="1"/>
</dbReference>
<dbReference type="InterPro" id="IPR011110">
    <property type="entry name" value="Reg_prop"/>
</dbReference>
<dbReference type="Gene3D" id="2.60.40.10">
    <property type="entry name" value="Immunoglobulins"/>
    <property type="match status" value="1"/>
</dbReference>
<dbReference type="Pfam" id="PF07495">
    <property type="entry name" value="Y_Y_Y"/>
    <property type="match status" value="1"/>
</dbReference>
<dbReference type="eggNOG" id="COG3292">
    <property type="taxonomic scope" value="Bacteria"/>
</dbReference>
<dbReference type="SUPFAM" id="SSF46689">
    <property type="entry name" value="Homeodomain-like"/>
    <property type="match status" value="1"/>
</dbReference>
<evidence type="ECO:0000256" key="1">
    <source>
        <dbReference type="ARBA" id="ARBA00000085"/>
    </source>
</evidence>
<dbReference type="PROSITE" id="PS00041">
    <property type="entry name" value="HTH_ARAC_FAMILY_1"/>
    <property type="match status" value="1"/>
</dbReference>
<evidence type="ECO:0000256" key="8">
    <source>
        <dbReference type="SAM" id="Phobius"/>
    </source>
</evidence>
<dbReference type="Gene3D" id="3.40.50.2300">
    <property type="match status" value="1"/>
</dbReference>
<dbReference type="Proteomes" id="UP000009872">
    <property type="component" value="Unassembled WGS sequence"/>
</dbReference>
<dbReference type="PROSITE" id="PS50110">
    <property type="entry name" value="RESPONSE_REGULATORY"/>
    <property type="match status" value="1"/>
</dbReference>
<dbReference type="eggNOG" id="COG0745">
    <property type="taxonomic scope" value="Bacteria"/>
</dbReference>
<dbReference type="GO" id="GO:0003700">
    <property type="term" value="F:DNA-binding transcription factor activity"/>
    <property type="evidence" value="ECO:0007669"/>
    <property type="project" value="InterPro"/>
</dbReference>
<dbReference type="InterPro" id="IPR011006">
    <property type="entry name" value="CheY-like_superfamily"/>
</dbReference>
<dbReference type="InterPro" id="IPR018062">
    <property type="entry name" value="HTH_AraC-typ_CS"/>
</dbReference>
<dbReference type="Pfam" id="PF00512">
    <property type="entry name" value="HisKA"/>
    <property type="match status" value="1"/>
</dbReference>
<dbReference type="InterPro" id="IPR013783">
    <property type="entry name" value="Ig-like_fold"/>
</dbReference>
<reference evidence="13 14" key="1">
    <citation type="submission" date="2012-09" db="EMBL/GenBank/DDBJ databases">
        <title>The Genome Sequence of Bacteroides oleiciplenus YIT 12058.</title>
        <authorList>
            <consortium name="The Broad Institute Genome Sequencing Platform"/>
            <person name="Earl A."/>
            <person name="Ward D."/>
            <person name="Feldgarden M."/>
            <person name="Gevers D."/>
            <person name="Morotomi M."/>
            <person name="Walker B."/>
            <person name="Young S.K."/>
            <person name="Zeng Q."/>
            <person name="Gargeya S."/>
            <person name="Fitzgerald M."/>
            <person name="Haas B."/>
            <person name="Abouelleil A."/>
            <person name="Alvarado L."/>
            <person name="Arachchi H.M."/>
            <person name="Berlin A.M."/>
            <person name="Chapman S.B."/>
            <person name="Goldberg J."/>
            <person name="Griggs A."/>
            <person name="Gujja S."/>
            <person name="Hansen M."/>
            <person name="Howarth C."/>
            <person name="Imamovic A."/>
            <person name="Larimer J."/>
            <person name="McCowen C."/>
            <person name="Montmayeur A."/>
            <person name="Murphy C."/>
            <person name="Neiman D."/>
            <person name="Pearson M."/>
            <person name="Priest M."/>
            <person name="Roberts A."/>
            <person name="Saif S."/>
            <person name="Shea T."/>
            <person name="Sisk P."/>
            <person name="Sykes S."/>
            <person name="Wortman J."/>
            <person name="Nusbaum C."/>
            <person name="Birren B."/>
        </authorList>
    </citation>
    <scope>NUCLEOTIDE SEQUENCE [LARGE SCALE GENOMIC DNA]</scope>
    <source>
        <strain evidence="13 14">YIT 12058</strain>
    </source>
</reference>
<dbReference type="SUPFAM" id="SSF52172">
    <property type="entry name" value="CheY-like"/>
    <property type="match status" value="1"/>
</dbReference>
<sequence>MKIIALLTTLLCILQGQGLVVAQNNPNQYNYLYLTIQNGLCDNSIQAIHKDRNSFMWFGTSNGLDRYDGYELKHYSTAPRQPYQFIESNFINDIDEDANSYLWIASESGIMSIDLLHENLNFYKDYSGKNNNVLYSPVQAILVDDFNNLWIGKSDGLAYIILNEERQIKDIQILKKDVDIKAIVNHGGSIWAGGDKCLLHFAPSEKEGYNSIPVTMNLDISKLTFNCLSSYGDYLWMGTQSGLYCYNTQNQFCMLYQHNPNDPHSISSNFITDIGKNSSGDIIIGTRNGINIYQRNNQFVTFNKGTQPQSLNDNIINRIFVDENDNIWAGANFGGINIMSPQRITFTYALQRRKQDSPNIISTVLEDREGNILAGIVDGGLAIKKKGSQSFSFYKHNLENPHSLAHNNISDIIQDFNGDYWISTIGGGLDKLAKANLSNPIFEHYNSLNSALPSNDIYDIALDSVRNALWICTSSHINTLDFSTGVINRLKYYTQSREPVHNMSTIFIDSKSRLWIGGNGVYVIDLEDSRNNYECIYYQYKLDNPESKINEKITCIFETQKGEIYLGSLGNGIYLLEDGSNAGKYKFMNYAVRCGLSDTSISNILDDKNGNLWISTLKGVYFFDITTKRAFKFDEGDGLLVPQFYKRSGCKAANHNMLLGTIDGFVTFSPLVSLPRQKQRTVTLTSAVCDGKQLIPYLDSDNLPTSISTTKELHLYPPQNSFEITFSCLDYLEQEKVFYSYRILELKENRNVGLVKRNAKYTNLSPGKYTLEIQCTNHDNTWSSKLTTLSIIVHPPFYKTTWFYSLIAILIISILIYIIYSYNARQKHIQKLLKEKIEVMSRQMEAINKEKLSYFTNLAHEFKTPLTLIQGPASQLMNQVTDPGEKEDLQIINRNAQYLLSLVNQLIDLRKIDTKNLTLNSVRFNFSKFLDTTIMDFSNLMKERNIQFEKIYRLKSDHIYSDKENLHKILFNLLSNAIKHTPDKGKITVHANQFTDKSKRLIQFISVTNSGSTIAPDEVDKIFNRFYRIPDQNKYTSYGQSSTGIGLHIVKEITTLLGGTIKVKSSEDAGVSFRLYFPITLANESESEAHPEEYSKPVPVEDKIEPFIPIDRSKPTLLLVEDNPDMRHYIKNMLKEKYNIAEANNGEQGYKAAQNIMPDFIVSDLMMPVCDGADFCKRIREDKLLCHIPFLLLTANSSENARIESYENGVDGYITKPFEESVLLANIDSILKNRDLRQKKFVEQDLDPILLEVGQPDQQFMNDVMDILEKNYANPDFGVKELTDKLNISYTVIYKKFISLTGLPPVRFLQLYRLQIAKKILENSTNNVIVSEIAYRVGFNDPKYFTRCFVKQYKKTPSSFFK</sequence>
<dbReference type="SMART" id="SM00342">
    <property type="entry name" value="HTH_ARAC"/>
    <property type="match status" value="1"/>
</dbReference>
<dbReference type="CDD" id="cd17574">
    <property type="entry name" value="REC_OmpR"/>
    <property type="match status" value="1"/>
</dbReference>
<dbReference type="InterPro" id="IPR004358">
    <property type="entry name" value="Sig_transdc_His_kin-like_C"/>
</dbReference>
<organism evidence="13 14">
    <name type="scientific">Bacteroides oleiciplenus YIT 12058</name>
    <dbReference type="NCBI Taxonomy" id="742727"/>
    <lineage>
        <taxon>Bacteria</taxon>
        <taxon>Pseudomonadati</taxon>
        <taxon>Bacteroidota</taxon>
        <taxon>Bacteroidia</taxon>
        <taxon>Bacteroidales</taxon>
        <taxon>Bacteroidaceae</taxon>
        <taxon>Bacteroides</taxon>
    </lineage>
</organism>
<dbReference type="InterPro" id="IPR005467">
    <property type="entry name" value="His_kinase_dom"/>
</dbReference>
<evidence type="ECO:0000313" key="14">
    <source>
        <dbReference type="Proteomes" id="UP000009872"/>
    </source>
</evidence>
<dbReference type="STRING" id="742727.HMPREF9447_02525"/>
<dbReference type="InterPro" id="IPR009057">
    <property type="entry name" value="Homeodomain-like_sf"/>
</dbReference>
<dbReference type="InterPro" id="IPR036097">
    <property type="entry name" value="HisK_dim/P_sf"/>
</dbReference>
<dbReference type="InterPro" id="IPR036890">
    <property type="entry name" value="HATPase_C_sf"/>
</dbReference>
<dbReference type="SMART" id="SM00388">
    <property type="entry name" value="HisKA"/>
    <property type="match status" value="1"/>
</dbReference>
<evidence type="ECO:0000313" key="13">
    <source>
        <dbReference type="EMBL" id="EKU91107.1"/>
    </source>
</evidence>
<dbReference type="GO" id="GO:0000155">
    <property type="term" value="F:phosphorelay sensor kinase activity"/>
    <property type="evidence" value="ECO:0007669"/>
    <property type="project" value="InterPro"/>
</dbReference>
<accession>K9EJH5</accession>
<keyword evidence="8" id="KW-0812">Transmembrane</keyword>
<comment type="caution">
    <text evidence="13">The sequence shown here is derived from an EMBL/GenBank/DDBJ whole genome shotgun (WGS) entry which is preliminary data.</text>
</comment>
<comment type="catalytic activity">
    <reaction evidence="1">
        <text>ATP + protein L-histidine = ADP + protein N-phospho-L-histidine.</text>
        <dbReference type="EC" id="2.7.13.3"/>
    </reaction>
</comment>
<protein>
    <recommendedName>
        <fullName evidence="2">histidine kinase</fullName>
        <ecNumber evidence="2">2.7.13.3</ecNumber>
    </recommendedName>
</protein>
<dbReference type="PATRIC" id="fig|742727.4.peg.2579"/>
<dbReference type="HOGENOM" id="CLU_000445_28_1_10"/>
<dbReference type="Gene3D" id="2.130.10.10">
    <property type="entry name" value="YVTN repeat-like/Quinoprotein amine dehydrogenase"/>
    <property type="match status" value="2"/>
</dbReference>
<evidence type="ECO:0000256" key="2">
    <source>
        <dbReference type="ARBA" id="ARBA00012438"/>
    </source>
</evidence>
<keyword evidence="14" id="KW-1185">Reference proteome</keyword>
<evidence type="ECO:0000256" key="7">
    <source>
        <dbReference type="PROSITE-ProRule" id="PRU00169"/>
    </source>
</evidence>
<evidence type="ECO:0000259" key="11">
    <source>
        <dbReference type="PROSITE" id="PS50109"/>
    </source>
</evidence>
<keyword evidence="4" id="KW-0805">Transcription regulation</keyword>
<keyword evidence="8" id="KW-1133">Transmembrane helix</keyword>
<dbReference type="InterPro" id="IPR015943">
    <property type="entry name" value="WD40/YVTN_repeat-like_dom_sf"/>
</dbReference>
<dbReference type="SUPFAM" id="SSF63829">
    <property type="entry name" value="Calcium-dependent phosphotriesterase"/>
    <property type="match status" value="2"/>
</dbReference>
<dbReference type="Gene3D" id="1.10.287.130">
    <property type="match status" value="1"/>
</dbReference>
<dbReference type="EMBL" id="ADLF01000009">
    <property type="protein sequence ID" value="EKU91107.1"/>
    <property type="molecule type" value="Genomic_DNA"/>
</dbReference>
<feature type="domain" description="Response regulatory" evidence="12">
    <location>
        <begin position="1116"/>
        <end position="1231"/>
    </location>
</feature>
<proteinExistence type="predicted"/>
<keyword evidence="8" id="KW-0472">Membrane</keyword>
<evidence type="ECO:0000256" key="6">
    <source>
        <dbReference type="ARBA" id="ARBA00023163"/>
    </source>
</evidence>
<dbReference type="eggNOG" id="COG2205">
    <property type="taxonomic scope" value="Bacteria"/>
</dbReference>
<dbReference type="Pfam" id="PF07494">
    <property type="entry name" value="Reg_prop"/>
    <property type="match status" value="2"/>
</dbReference>
<evidence type="ECO:0000259" key="10">
    <source>
        <dbReference type="PROSITE" id="PS01124"/>
    </source>
</evidence>
<feature type="domain" description="HTH araC/xylS-type" evidence="10">
    <location>
        <begin position="1262"/>
        <end position="1362"/>
    </location>
</feature>
<dbReference type="Gene3D" id="1.10.10.60">
    <property type="entry name" value="Homeodomain-like"/>
    <property type="match status" value="1"/>
</dbReference>
<dbReference type="Gene3D" id="3.30.565.10">
    <property type="entry name" value="Histidine kinase-like ATPase, C-terminal domain"/>
    <property type="match status" value="1"/>
</dbReference>
<dbReference type="SUPFAM" id="SSF47384">
    <property type="entry name" value="Homodimeric domain of signal transducing histidine kinase"/>
    <property type="match status" value="1"/>
</dbReference>
<dbReference type="PROSITE" id="PS50109">
    <property type="entry name" value="HIS_KIN"/>
    <property type="match status" value="1"/>
</dbReference>
<dbReference type="InterPro" id="IPR003661">
    <property type="entry name" value="HisK_dim/P_dom"/>
</dbReference>
<name>K9EJH5_9BACE</name>
<keyword evidence="5" id="KW-0238">DNA-binding</keyword>
<evidence type="ECO:0000259" key="12">
    <source>
        <dbReference type="PROSITE" id="PS50110"/>
    </source>
</evidence>
<gene>
    <name evidence="13" type="ORF">HMPREF9447_02525</name>
</gene>
<dbReference type="CDD" id="cd00082">
    <property type="entry name" value="HisKA"/>
    <property type="match status" value="1"/>
</dbReference>
<dbReference type="PANTHER" id="PTHR43547:SF2">
    <property type="entry name" value="HYBRID SIGNAL TRANSDUCTION HISTIDINE KINASE C"/>
    <property type="match status" value="1"/>
</dbReference>
<dbReference type="SMART" id="SM00387">
    <property type="entry name" value="HATPase_c"/>
    <property type="match status" value="1"/>
</dbReference>
<evidence type="ECO:0000256" key="5">
    <source>
        <dbReference type="ARBA" id="ARBA00023125"/>
    </source>
</evidence>